<proteinExistence type="predicted"/>
<keyword evidence="10" id="KW-1185">Reference proteome</keyword>
<evidence type="ECO:0000313" key="10">
    <source>
        <dbReference type="Proteomes" id="UP000613208"/>
    </source>
</evidence>
<dbReference type="InterPro" id="IPR051819">
    <property type="entry name" value="PTS_sugar-specific_EIIB"/>
</dbReference>
<name>A0A916Q5K4_9FIRM</name>
<dbReference type="Gene3D" id="3.40.50.2300">
    <property type="match status" value="1"/>
</dbReference>
<dbReference type="InterPro" id="IPR013012">
    <property type="entry name" value="PTS_EIIB_3"/>
</dbReference>
<evidence type="ECO:0000256" key="5">
    <source>
        <dbReference type="ARBA" id="ARBA00022683"/>
    </source>
</evidence>
<dbReference type="InterPro" id="IPR036095">
    <property type="entry name" value="PTS_EIIB-like_sf"/>
</dbReference>
<dbReference type="CDD" id="cd05564">
    <property type="entry name" value="PTS_IIB_chitobiose_lichenan"/>
    <property type="match status" value="1"/>
</dbReference>
<dbReference type="InterPro" id="IPR003501">
    <property type="entry name" value="PTS_EIIB_2/3"/>
</dbReference>
<evidence type="ECO:0000259" key="8">
    <source>
        <dbReference type="PROSITE" id="PS51100"/>
    </source>
</evidence>
<reference evidence="9" key="1">
    <citation type="submission" date="2020-06" db="EMBL/GenBank/DDBJ databases">
        <title>Characterization of fructooligosaccharide metabolism and fructooligosaccharide-degrading enzymes in human commensal butyrate producers.</title>
        <authorList>
            <person name="Tanno H."/>
            <person name="Fujii T."/>
            <person name="Hirano K."/>
            <person name="Maeno S."/>
            <person name="Tonozuka T."/>
            <person name="Sakamoto M."/>
            <person name="Ohkuma M."/>
            <person name="Tochio T."/>
            <person name="Endo A."/>
        </authorList>
    </citation>
    <scope>NUCLEOTIDE SEQUENCE</scope>
    <source>
        <strain evidence="9">JCM 17466</strain>
    </source>
</reference>
<dbReference type="PROSITE" id="PS51100">
    <property type="entry name" value="PTS_EIIB_TYPE_3"/>
    <property type="match status" value="1"/>
</dbReference>
<dbReference type="RefSeq" id="WP_201310531.1">
    <property type="nucleotide sequence ID" value="NZ_BLYI01000027.1"/>
</dbReference>
<evidence type="ECO:0000256" key="2">
    <source>
        <dbReference type="ARBA" id="ARBA00022553"/>
    </source>
</evidence>
<dbReference type="PANTHER" id="PTHR34581">
    <property type="entry name" value="PTS SYSTEM N,N'-DIACETYLCHITOBIOSE-SPECIFIC EIIB COMPONENT"/>
    <property type="match status" value="1"/>
</dbReference>
<dbReference type="GO" id="GO:0008982">
    <property type="term" value="F:protein-N(PI)-phosphohistidine-sugar phosphotransferase activity"/>
    <property type="evidence" value="ECO:0007669"/>
    <property type="project" value="InterPro"/>
</dbReference>
<accession>A0A916Q5K4</accession>
<comment type="caution">
    <text evidence="9">The sequence shown here is derived from an EMBL/GenBank/DDBJ whole genome shotgun (WGS) entry which is preliminary data.</text>
</comment>
<protein>
    <submittedName>
        <fullName evidence="9">PTS sugar transporter subunit IIB</fullName>
    </submittedName>
</protein>
<feature type="domain" description="PTS EIIB type-3" evidence="8">
    <location>
        <begin position="1"/>
        <end position="102"/>
    </location>
</feature>
<dbReference type="SUPFAM" id="SSF52794">
    <property type="entry name" value="PTS system IIB component-like"/>
    <property type="match status" value="1"/>
</dbReference>
<keyword evidence="6" id="KW-0418">Kinase</keyword>
<evidence type="ECO:0000256" key="7">
    <source>
        <dbReference type="PROSITE-ProRule" id="PRU00423"/>
    </source>
</evidence>
<evidence type="ECO:0000256" key="3">
    <source>
        <dbReference type="ARBA" id="ARBA00022597"/>
    </source>
</evidence>
<dbReference type="GO" id="GO:0016301">
    <property type="term" value="F:kinase activity"/>
    <property type="evidence" value="ECO:0007669"/>
    <property type="project" value="UniProtKB-KW"/>
</dbReference>
<keyword evidence="2" id="KW-0597">Phosphoprotein</keyword>
<evidence type="ECO:0000256" key="4">
    <source>
        <dbReference type="ARBA" id="ARBA00022679"/>
    </source>
</evidence>
<gene>
    <name evidence="9" type="ORF">ANBU17_11610</name>
</gene>
<evidence type="ECO:0000256" key="1">
    <source>
        <dbReference type="ARBA" id="ARBA00022448"/>
    </source>
</evidence>
<dbReference type="Pfam" id="PF02302">
    <property type="entry name" value="PTS_IIB"/>
    <property type="match status" value="1"/>
</dbReference>
<feature type="modified residue" description="Phosphocysteine; by EIIA" evidence="7">
    <location>
        <position position="8"/>
    </location>
</feature>
<organism evidence="9 10">
    <name type="scientific">Anaerostipes butyraticus</name>
    <dbReference type="NCBI Taxonomy" id="645466"/>
    <lineage>
        <taxon>Bacteria</taxon>
        <taxon>Bacillati</taxon>
        <taxon>Bacillota</taxon>
        <taxon>Clostridia</taxon>
        <taxon>Lachnospirales</taxon>
        <taxon>Lachnospiraceae</taxon>
        <taxon>Anaerostipes</taxon>
    </lineage>
</organism>
<keyword evidence="3 9" id="KW-0762">Sugar transport</keyword>
<keyword evidence="5" id="KW-0598">Phosphotransferase system</keyword>
<evidence type="ECO:0000313" key="9">
    <source>
        <dbReference type="EMBL" id="GFO84814.1"/>
    </source>
</evidence>
<dbReference type="GO" id="GO:0009401">
    <property type="term" value="P:phosphoenolpyruvate-dependent sugar phosphotransferase system"/>
    <property type="evidence" value="ECO:0007669"/>
    <property type="project" value="UniProtKB-KW"/>
</dbReference>
<evidence type="ECO:0000256" key="6">
    <source>
        <dbReference type="ARBA" id="ARBA00022777"/>
    </source>
</evidence>
<keyword evidence="1" id="KW-0813">Transport</keyword>
<dbReference type="AlphaFoldDB" id="A0A916Q5K4"/>
<dbReference type="PANTHER" id="PTHR34581:SF2">
    <property type="entry name" value="PTS SYSTEM N,N'-DIACETYLCHITOBIOSE-SPECIFIC EIIB COMPONENT"/>
    <property type="match status" value="1"/>
</dbReference>
<sequence>MLTIRLFCNEGMSTSLLVEEMKKAAAAEGTEVDIRAYPINDLDDKAKGIDCALLGPQVGYLKAKASKTCQQLGVPMDVIPMQDYGMCNGKNVLAFAKKLAGK</sequence>
<dbReference type="Proteomes" id="UP000613208">
    <property type="component" value="Unassembled WGS sequence"/>
</dbReference>
<keyword evidence="4" id="KW-0808">Transferase</keyword>
<dbReference type="EMBL" id="BLYI01000027">
    <property type="protein sequence ID" value="GFO84814.1"/>
    <property type="molecule type" value="Genomic_DNA"/>
</dbReference>